<feature type="non-terminal residue" evidence="1">
    <location>
        <position position="1"/>
    </location>
</feature>
<sequence length="53" mass="5143">GTYKLGVTPAATLSATGTASKAASGLTVNLPTTAVNVDPPTKTVTVEGQKQGA</sequence>
<gene>
    <name evidence="1" type="ORF">MNEG_15809</name>
</gene>
<dbReference type="AlphaFoldDB" id="A0A0D2M9Y6"/>
<dbReference type="Proteomes" id="UP000054498">
    <property type="component" value="Unassembled WGS sequence"/>
</dbReference>
<dbReference type="RefSeq" id="XP_013891175.1">
    <property type="nucleotide sequence ID" value="XM_014035721.1"/>
</dbReference>
<reference evidence="1 2" key="1">
    <citation type="journal article" date="2013" name="BMC Genomics">
        <title>Reconstruction of the lipid metabolism for the microalga Monoraphidium neglectum from its genome sequence reveals characteristics suitable for biofuel production.</title>
        <authorList>
            <person name="Bogen C."/>
            <person name="Al-Dilaimi A."/>
            <person name="Albersmeier A."/>
            <person name="Wichmann J."/>
            <person name="Grundmann M."/>
            <person name="Rupp O."/>
            <person name="Lauersen K.J."/>
            <person name="Blifernez-Klassen O."/>
            <person name="Kalinowski J."/>
            <person name="Goesmann A."/>
            <person name="Mussgnug J.H."/>
            <person name="Kruse O."/>
        </authorList>
    </citation>
    <scope>NUCLEOTIDE SEQUENCE [LARGE SCALE GENOMIC DNA]</scope>
    <source>
        <strain evidence="1 2">SAG 48.87</strain>
    </source>
</reference>
<protein>
    <submittedName>
        <fullName evidence="1">Uncharacterized protein</fullName>
    </submittedName>
</protein>
<dbReference type="GeneID" id="25733507"/>
<proteinExistence type="predicted"/>
<organism evidence="1 2">
    <name type="scientific">Monoraphidium neglectum</name>
    <dbReference type="NCBI Taxonomy" id="145388"/>
    <lineage>
        <taxon>Eukaryota</taxon>
        <taxon>Viridiplantae</taxon>
        <taxon>Chlorophyta</taxon>
        <taxon>core chlorophytes</taxon>
        <taxon>Chlorophyceae</taxon>
        <taxon>CS clade</taxon>
        <taxon>Sphaeropleales</taxon>
        <taxon>Selenastraceae</taxon>
        <taxon>Monoraphidium</taxon>
    </lineage>
</organism>
<dbReference type="EMBL" id="KK105905">
    <property type="protein sequence ID" value="KIY92155.1"/>
    <property type="molecule type" value="Genomic_DNA"/>
</dbReference>
<keyword evidence="2" id="KW-1185">Reference proteome</keyword>
<name>A0A0D2M9Y6_9CHLO</name>
<evidence type="ECO:0000313" key="2">
    <source>
        <dbReference type="Proteomes" id="UP000054498"/>
    </source>
</evidence>
<accession>A0A0D2M9Y6</accession>
<dbReference type="KEGG" id="mng:MNEG_15809"/>
<evidence type="ECO:0000313" key="1">
    <source>
        <dbReference type="EMBL" id="KIY92155.1"/>
    </source>
</evidence>